<proteinExistence type="predicted"/>
<dbReference type="AlphaFoldDB" id="A0A1Q9DPZ1"/>
<feature type="domain" description="Reverse transcriptase" evidence="2">
    <location>
        <begin position="48"/>
        <end position="276"/>
    </location>
</feature>
<comment type="caution">
    <text evidence="3">The sequence shown here is derived from an EMBL/GenBank/DDBJ whole genome shotgun (WGS) entry which is preliminary data.</text>
</comment>
<sequence>MKLAAKEHVAAKERCECQNLVQGWHPILRRPRPANLELLAYAATRLANAEAPANVVPGLALARLTALSKRDGGVRGIATGDVFRRLVSRALAKGWARPYQFALQPRAGTDALAAHVCVALDQDPNQVLVSLDGRSAYDSISRTSFLTALKSAAPELLPFVRLFYGRSSAYCWWGESGQGREGCEQGDPLSPALFALFQHAALCQASSTLHSAERLLAFLDDLYVLTTRERAREARDTVVQAVQEGCGIGSNEGKTRGNSHAGGEPPPGIAELGADVWRGNKPSSRARLERPAHTHWPPAFYRIMGGKQDAH</sequence>
<evidence type="ECO:0000256" key="1">
    <source>
        <dbReference type="SAM" id="MobiDB-lite"/>
    </source>
</evidence>
<dbReference type="EMBL" id="LSRX01000442">
    <property type="protein sequence ID" value="OLP97232.1"/>
    <property type="molecule type" value="Genomic_DNA"/>
</dbReference>
<reference evidence="3 4" key="1">
    <citation type="submission" date="2016-02" db="EMBL/GenBank/DDBJ databases">
        <title>Genome analysis of coral dinoflagellate symbionts highlights evolutionary adaptations to a symbiotic lifestyle.</title>
        <authorList>
            <person name="Aranda M."/>
            <person name="Li Y."/>
            <person name="Liew Y.J."/>
            <person name="Baumgarten S."/>
            <person name="Simakov O."/>
            <person name="Wilson M."/>
            <person name="Piel J."/>
            <person name="Ashoor H."/>
            <person name="Bougouffa S."/>
            <person name="Bajic V.B."/>
            <person name="Ryu T."/>
            <person name="Ravasi T."/>
            <person name="Bayer T."/>
            <person name="Micklem G."/>
            <person name="Kim H."/>
            <person name="Bhak J."/>
            <person name="Lajeunesse T.C."/>
            <person name="Voolstra C.R."/>
        </authorList>
    </citation>
    <scope>NUCLEOTIDE SEQUENCE [LARGE SCALE GENOMIC DNA]</scope>
    <source>
        <strain evidence="3 4">CCMP2467</strain>
    </source>
</reference>
<dbReference type="Proteomes" id="UP000186817">
    <property type="component" value="Unassembled WGS sequence"/>
</dbReference>
<organism evidence="3 4">
    <name type="scientific">Symbiodinium microadriaticum</name>
    <name type="common">Dinoflagellate</name>
    <name type="synonym">Zooxanthella microadriatica</name>
    <dbReference type="NCBI Taxonomy" id="2951"/>
    <lineage>
        <taxon>Eukaryota</taxon>
        <taxon>Sar</taxon>
        <taxon>Alveolata</taxon>
        <taxon>Dinophyceae</taxon>
        <taxon>Suessiales</taxon>
        <taxon>Symbiodiniaceae</taxon>
        <taxon>Symbiodinium</taxon>
    </lineage>
</organism>
<evidence type="ECO:0000313" key="4">
    <source>
        <dbReference type="Proteomes" id="UP000186817"/>
    </source>
</evidence>
<dbReference type="PANTHER" id="PTHR19446">
    <property type="entry name" value="REVERSE TRANSCRIPTASES"/>
    <property type="match status" value="1"/>
</dbReference>
<accession>A0A1Q9DPZ1</accession>
<evidence type="ECO:0000259" key="2">
    <source>
        <dbReference type="PROSITE" id="PS50878"/>
    </source>
</evidence>
<protein>
    <submittedName>
        <fullName evidence="3">132 kDa protein</fullName>
    </submittedName>
</protein>
<gene>
    <name evidence="3" type="ORF">AK812_SmicGene20470</name>
</gene>
<dbReference type="OrthoDB" id="1676176at2759"/>
<feature type="region of interest" description="Disordered" evidence="1">
    <location>
        <begin position="249"/>
        <end position="270"/>
    </location>
</feature>
<dbReference type="InterPro" id="IPR000477">
    <property type="entry name" value="RT_dom"/>
</dbReference>
<evidence type="ECO:0000313" key="3">
    <source>
        <dbReference type="EMBL" id="OLP97232.1"/>
    </source>
</evidence>
<dbReference type="PROSITE" id="PS50878">
    <property type="entry name" value="RT_POL"/>
    <property type="match status" value="1"/>
</dbReference>
<keyword evidence="4" id="KW-1185">Reference proteome</keyword>
<name>A0A1Q9DPZ1_SYMMI</name>
<dbReference type="Pfam" id="PF00078">
    <property type="entry name" value="RVT_1"/>
    <property type="match status" value="1"/>
</dbReference>